<dbReference type="EMBL" id="ANHY01000017">
    <property type="protein sequence ID" value="EKV28069.1"/>
    <property type="molecule type" value="Genomic_DNA"/>
</dbReference>
<feature type="domain" description="GGDEF" evidence="5">
    <location>
        <begin position="225"/>
        <end position="353"/>
    </location>
</feature>
<dbReference type="RefSeq" id="WP_009541726.1">
    <property type="nucleotide sequence ID" value="NZ_ANHY01000017.1"/>
</dbReference>
<name>K9GTH7_9PROT</name>
<feature type="transmembrane region" description="Helical" evidence="4">
    <location>
        <begin position="136"/>
        <end position="155"/>
    </location>
</feature>
<dbReference type="GO" id="GO:1902201">
    <property type="term" value="P:negative regulation of bacterial-type flagellum-dependent cell motility"/>
    <property type="evidence" value="ECO:0007669"/>
    <property type="project" value="TreeGrafter"/>
</dbReference>
<evidence type="ECO:0000313" key="7">
    <source>
        <dbReference type="Proteomes" id="UP000009881"/>
    </source>
</evidence>
<protein>
    <recommendedName>
        <fullName evidence="1">diguanylate cyclase</fullName>
        <ecNumber evidence="1">2.7.7.65</ecNumber>
    </recommendedName>
</protein>
<dbReference type="STRING" id="1238182.C882_1070"/>
<dbReference type="InterPro" id="IPR050469">
    <property type="entry name" value="Diguanylate_Cyclase"/>
</dbReference>
<feature type="transmembrane region" description="Helical" evidence="4">
    <location>
        <begin position="87"/>
        <end position="106"/>
    </location>
</feature>
<feature type="region of interest" description="Disordered" evidence="3">
    <location>
        <begin position="356"/>
        <end position="375"/>
    </location>
</feature>
<gene>
    <name evidence="6" type="ORF">C882_1070</name>
</gene>
<evidence type="ECO:0000256" key="3">
    <source>
        <dbReference type="SAM" id="MobiDB-lite"/>
    </source>
</evidence>
<dbReference type="Pfam" id="PF00990">
    <property type="entry name" value="GGDEF"/>
    <property type="match status" value="1"/>
</dbReference>
<evidence type="ECO:0000256" key="4">
    <source>
        <dbReference type="SAM" id="Phobius"/>
    </source>
</evidence>
<dbReference type="InterPro" id="IPR000160">
    <property type="entry name" value="GGDEF_dom"/>
</dbReference>
<organism evidence="6 7">
    <name type="scientific">Caenispirillum salinarum AK4</name>
    <dbReference type="NCBI Taxonomy" id="1238182"/>
    <lineage>
        <taxon>Bacteria</taxon>
        <taxon>Pseudomonadati</taxon>
        <taxon>Pseudomonadota</taxon>
        <taxon>Alphaproteobacteria</taxon>
        <taxon>Rhodospirillales</taxon>
        <taxon>Novispirillaceae</taxon>
        <taxon>Caenispirillum</taxon>
    </lineage>
</organism>
<dbReference type="InterPro" id="IPR029787">
    <property type="entry name" value="Nucleotide_cyclase"/>
</dbReference>
<accession>K9GTH7</accession>
<sequence>MTQVRPRRSVISRWLEPPPHLACGDQRRHFVLATWMYVFGGGLLAFFIPFDLLYTGYVHHAAAQAVALAAITVAYVIYRRSGDARAISWVSSGTVGILIVFLIATGNPYDAVFAWAAFFPAIPFFMLGARWGLAAALTFVLGLGVALADMLARGVPGVTPVAIYNTLGATVGMTAILFYYEHGRATAQRTMEDAANTDFLTGLVNRRHFQTVFELEAERARRHHRPLTLLLVDLDHFKAINDTHGHDVGDQVLRHAAQRMVDGTRRQDVAGRIGGEEFALLLPETAEAQGAAVAEKLRRALAAQPVDGVRVTASIGVAEMRWGDDWTALFATADQRLYAAKAAGRNRVLGGAPARAAADAPAPQHPNVVDFSAAE</sequence>
<dbReference type="PROSITE" id="PS50887">
    <property type="entry name" value="GGDEF"/>
    <property type="match status" value="1"/>
</dbReference>
<feature type="transmembrane region" description="Helical" evidence="4">
    <location>
        <begin position="112"/>
        <end position="129"/>
    </location>
</feature>
<dbReference type="PANTHER" id="PTHR45138:SF9">
    <property type="entry name" value="DIGUANYLATE CYCLASE DGCM-RELATED"/>
    <property type="match status" value="1"/>
</dbReference>
<dbReference type="eggNOG" id="COG3706">
    <property type="taxonomic scope" value="Bacteria"/>
</dbReference>
<keyword evidence="4" id="KW-1133">Transmembrane helix</keyword>
<keyword evidence="7" id="KW-1185">Reference proteome</keyword>
<reference evidence="6 7" key="1">
    <citation type="journal article" date="2013" name="Genome Announc.">
        <title>Draft Genome Sequence of an Alphaproteobacterium, Caenispirillum salinarum AK4(T), Isolated from a Solar Saltern.</title>
        <authorList>
            <person name="Khatri I."/>
            <person name="Singh A."/>
            <person name="Korpole S."/>
            <person name="Pinnaka A.K."/>
            <person name="Subramanian S."/>
        </authorList>
    </citation>
    <scope>NUCLEOTIDE SEQUENCE [LARGE SCALE GENOMIC DNA]</scope>
    <source>
        <strain evidence="6 7">AK4</strain>
    </source>
</reference>
<dbReference type="CDD" id="cd01949">
    <property type="entry name" value="GGDEF"/>
    <property type="match status" value="1"/>
</dbReference>
<dbReference type="AlphaFoldDB" id="K9GTH7"/>
<evidence type="ECO:0000313" key="6">
    <source>
        <dbReference type="EMBL" id="EKV28069.1"/>
    </source>
</evidence>
<proteinExistence type="predicted"/>
<dbReference type="SUPFAM" id="SSF55073">
    <property type="entry name" value="Nucleotide cyclase"/>
    <property type="match status" value="1"/>
</dbReference>
<feature type="transmembrane region" description="Helical" evidence="4">
    <location>
        <begin position="161"/>
        <end position="180"/>
    </location>
</feature>
<dbReference type="InterPro" id="IPR043128">
    <property type="entry name" value="Rev_trsase/Diguanyl_cyclase"/>
</dbReference>
<dbReference type="InterPro" id="IPR048435">
    <property type="entry name" value="MASE6"/>
</dbReference>
<dbReference type="GO" id="GO:0043709">
    <property type="term" value="P:cell adhesion involved in single-species biofilm formation"/>
    <property type="evidence" value="ECO:0007669"/>
    <property type="project" value="TreeGrafter"/>
</dbReference>
<comment type="caution">
    <text evidence="6">The sequence shown here is derived from an EMBL/GenBank/DDBJ whole genome shotgun (WGS) entry which is preliminary data.</text>
</comment>
<evidence type="ECO:0000259" key="5">
    <source>
        <dbReference type="PROSITE" id="PS50887"/>
    </source>
</evidence>
<dbReference type="Proteomes" id="UP000009881">
    <property type="component" value="Unassembled WGS sequence"/>
</dbReference>
<keyword evidence="4" id="KW-0812">Transmembrane</keyword>
<dbReference type="Gene3D" id="3.30.70.270">
    <property type="match status" value="1"/>
</dbReference>
<dbReference type="Pfam" id="PF20966">
    <property type="entry name" value="MASE6"/>
    <property type="match status" value="1"/>
</dbReference>
<dbReference type="OrthoDB" id="9759607at2"/>
<dbReference type="GO" id="GO:0052621">
    <property type="term" value="F:diguanylate cyclase activity"/>
    <property type="evidence" value="ECO:0007669"/>
    <property type="project" value="UniProtKB-EC"/>
</dbReference>
<keyword evidence="4" id="KW-0472">Membrane</keyword>
<dbReference type="PANTHER" id="PTHR45138">
    <property type="entry name" value="REGULATORY COMPONENTS OF SENSORY TRANSDUCTION SYSTEM"/>
    <property type="match status" value="1"/>
</dbReference>
<dbReference type="SMART" id="SM00267">
    <property type="entry name" value="GGDEF"/>
    <property type="match status" value="1"/>
</dbReference>
<evidence type="ECO:0000256" key="2">
    <source>
        <dbReference type="ARBA" id="ARBA00034247"/>
    </source>
</evidence>
<evidence type="ECO:0000256" key="1">
    <source>
        <dbReference type="ARBA" id="ARBA00012528"/>
    </source>
</evidence>
<dbReference type="FunFam" id="3.30.70.270:FF:000001">
    <property type="entry name" value="Diguanylate cyclase domain protein"/>
    <property type="match status" value="1"/>
</dbReference>
<dbReference type="GO" id="GO:0005886">
    <property type="term" value="C:plasma membrane"/>
    <property type="evidence" value="ECO:0007669"/>
    <property type="project" value="TreeGrafter"/>
</dbReference>
<dbReference type="EC" id="2.7.7.65" evidence="1"/>
<comment type="catalytic activity">
    <reaction evidence="2">
        <text>2 GTP = 3',3'-c-di-GMP + 2 diphosphate</text>
        <dbReference type="Rhea" id="RHEA:24898"/>
        <dbReference type="ChEBI" id="CHEBI:33019"/>
        <dbReference type="ChEBI" id="CHEBI:37565"/>
        <dbReference type="ChEBI" id="CHEBI:58805"/>
        <dbReference type="EC" id="2.7.7.65"/>
    </reaction>
</comment>
<feature type="transmembrane region" description="Helical" evidence="4">
    <location>
        <begin position="56"/>
        <end position="78"/>
    </location>
</feature>
<dbReference type="NCBIfam" id="TIGR00254">
    <property type="entry name" value="GGDEF"/>
    <property type="match status" value="1"/>
</dbReference>
<feature type="transmembrane region" description="Helical" evidence="4">
    <location>
        <begin position="30"/>
        <end position="50"/>
    </location>
</feature>